<evidence type="ECO:0000313" key="3">
    <source>
        <dbReference type="EMBL" id="QFZ84720.1"/>
    </source>
</evidence>
<gene>
    <name evidence="3" type="ORF">GFK26_19080</name>
</gene>
<name>A0A5Q0M4P2_VARPD</name>
<reference evidence="3 4" key="1">
    <citation type="submission" date="2019-10" db="EMBL/GenBank/DDBJ databases">
        <title>Complete genome sequence of Variovorax paradoxus 5C-2.</title>
        <authorList>
            <person name="Gogoleva N.E."/>
            <person name="Balkin A.S."/>
        </authorList>
    </citation>
    <scope>NUCLEOTIDE SEQUENCE [LARGE SCALE GENOMIC DNA]</scope>
    <source>
        <strain evidence="3 4">5C-2</strain>
    </source>
</reference>
<evidence type="ECO:0000256" key="1">
    <source>
        <dbReference type="SAM" id="MobiDB-lite"/>
    </source>
</evidence>
<accession>A0A5Q0M4P2</accession>
<feature type="region of interest" description="Disordered" evidence="1">
    <location>
        <begin position="31"/>
        <end position="50"/>
    </location>
</feature>
<proteinExistence type="predicted"/>
<organism evidence="3 4">
    <name type="scientific">Variovorax paradoxus</name>
    <dbReference type="NCBI Taxonomy" id="34073"/>
    <lineage>
        <taxon>Bacteria</taxon>
        <taxon>Pseudomonadati</taxon>
        <taxon>Pseudomonadota</taxon>
        <taxon>Betaproteobacteria</taxon>
        <taxon>Burkholderiales</taxon>
        <taxon>Comamonadaceae</taxon>
        <taxon>Variovorax</taxon>
    </lineage>
</organism>
<dbReference type="InterPro" id="IPR032687">
    <property type="entry name" value="AraC-type_N"/>
</dbReference>
<dbReference type="AlphaFoldDB" id="A0A5Q0M4P2"/>
<feature type="domain" description="HTH-type transcriptional regulator AraC-type N-terminal" evidence="2">
    <location>
        <begin position="53"/>
        <end position="119"/>
    </location>
</feature>
<sequence length="232" mass="26210">MYRGYRKWGSDLANSVAKSANLARYSLNEEFPGGDTHSIHTGHAPGLRASWRNPEPALQHANLHRSQIEAPDARISARQMERFSDRAMRELDDEALGWFSRRLPFGTAGMLCRACRQFEQPRARPATQPQVPSINSGRFSWRVDPYGKRSSRDPARRRCAAPADRLTIRPNLTRRGVAKILDRLAACPRRASSAPSWLRECLAKTGCVQCASLWMRRQSVGHAWTSDCRSKP</sequence>
<dbReference type="EMBL" id="CP045644">
    <property type="protein sequence ID" value="QFZ84720.1"/>
    <property type="molecule type" value="Genomic_DNA"/>
</dbReference>
<dbReference type="Proteomes" id="UP000326780">
    <property type="component" value="Chromosome"/>
</dbReference>
<dbReference type="Pfam" id="PF12625">
    <property type="entry name" value="Arabinose_bd"/>
    <property type="match status" value="1"/>
</dbReference>
<evidence type="ECO:0000313" key="4">
    <source>
        <dbReference type="Proteomes" id="UP000326780"/>
    </source>
</evidence>
<evidence type="ECO:0000259" key="2">
    <source>
        <dbReference type="Pfam" id="PF12625"/>
    </source>
</evidence>
<protein>
    <recommendedName>
        <fullName evidence="2">HTH-type transcriptional regulator AraC-type N-terminal domain-containing protein</fullName>
    </recommendedName>
</protein>